<gene>
    <name evidence="1" type="ORF">CC78DRAFT_582012</name>
</gene>
<organism evidence="1 2">
    <name type="scientific">Lojkania enalia</name>
    <dbReference type="NCBI Taxonomy" id="147567"/>
    <lineage>
        <taxon>Eukaryota</taxon>
        <taxon>Fungi</taxon>
        <taxon>Dikarya</taxon>
        <taxon>Ascomycota</taxon>
        <taxon>Pezizomycotina</taxon>
        <taxon>Dothideomycetes</taxon>
        <taxon>Pleosporomycetidae</taxon>
        <taxon>Pleosporales</taxon>
        <taxon>Pleosporales incertae sedis</taxon>
        <taxon>Lojkania</taxon>
    </lineage>
</organism>
<keyword evidence="2" id="KW-1185">Reference proteome</keyword>
<evidence type="ECO:0000313" key="2">
    <source>
        <dbReference type="Proteomes" id="UP000800093"/>
    </source>
</evidence>
<dbReference type="Proteomes" id="UP000800093">
    <property type="component" value="Unassembled WGS sequence"/>
</dbReference>
<dbReference type="EMBL" id="ML986633">
    <property type="protein sequence ID" value="KAF2262972.1"/>
    <property type="molecule type" value="Genomic_DNA"/>
</dbReference>
<dbReference type="AlphaFoldDB" id="A0A9P4K5G9"/>
<name>A0A9P4K5G9_9PLEO</name>
<sequence length="100" mass="10852">MKFITPFLLTTALALPGTPIEERQAVPSVVIQFYDDNSCNGKHLGGSIAYQLLGPGVCIPLMPPEGQRSTLFTDNTLTQRLIAYTTSNCGATLPYNNYSI</sequence>
<evidence type="ECO:0000313" key="1">
    <source>
        <dbReference type="EMBL" id="KAF2262972.1"/>
    </source>
</evidence>
<protein>
    <submittedName>
        <fullName evidence="1">Uncharacterized protein</fullName>
    </submittedName>
</protein>
<accession>A0A9P4K5G9</accession>
<proteinExistence type="predicted"/>
<comment type="caution">
    <text evidence="1">The sequence shown here is derived from an EMBL/GenBank/DDBJ whole genome shotgun (WGS) entry which is preliminary data.</text>
</comment>
<reference evidence="2" key="1">
    <citation type="journal article" date="2020" name="Stud. Mycol.">
        <title>101 Dothideomycetes genomes: A test case for predicting lifestyles and emergence of pathogens.</title>
        <authorList>
            <person name="Haridas S."/>
            <person name="Albert R."/>
            <person name="Binder M."/>
            <person name="Bloem J."/>
            <person name="LaButti K."/>
            <person name="Salamov A."/>
            <person name="Andreopoulos B."/>
            <person name="Baker S."/>
            <person name="Barry K."/>
            <person name="Bills G."/>
            <person name="Bluhm B."/>
            <person name="Cannon C."/>
            <person name="Castanera R."/>
            <person name="Culley D."/>
            <person name="Daum C."/>
            <person name="Ezra D."/>
            <person name="Gonzalez J."/>
            <person name="Henrissat B."/>
            <person name="Kuo A."/>
            <person name="Liang C."/>
            <person name="Lipzen A."/>
            <person name="Lutzoni F."/>
            <person name="Magnuson J."/>
            <person name="Mondo S."/>
            <person name="Nolan M."/>
            <person name="Ohm R."/>
            <person name="Pangilinan J."/>
            <person name="Park H.-J."/>
            <person name="Ramirez L."/>
            <person name="Alfaro M."/>
            <person name="Sun H."/>
            <person name="Tritt A."/>
            <person name="Yoshinaga Y."/>
            <person name="Zwiers L.-H."/>
            <person name="Turgeon B."/>
            <person name="Goodwin S."/>
            <person name="Spatafora J."/>
            <person name="Crous P."/>
            <person name="Grigoriev I."/>
        </authorList>
    </citation>
    <scope>NUCLEOTIDE SEQUENCE [LARGE SCALE GENOMIC DNA]</scope>
    <source>
        <strain evidence="2">CBS 304.66</strain>
    </source>
</reference>